<evidence type="ECO:0008006" key="3">
    <source>
        <dbReference type="Google" id="ProtNLM"/>
    </source>
</evidence>
<evidence type="ECO:0000313" key="2">
    <source>
        <dbReference type="Proteomes" id="UP000267536"/>
    </source>
</evidence>
<sequence length="373" mass="40453">MTSAFLASESALSDIDSAAQTAHDLDPRSRVRDQWISVRERYAEVTAEYLRLSAAAGASERPRPGVEELTRCTDALEAMTEEMSRFAQTHAAELDRARHSVTELGVLEQRARVAATAAATALDEAPPGLLGLSTVSLAADALRDATVSLGNAEGIRTRKSAATAVLAAAERVGSALSDAPGAADRALRVIRSVDTRRSAIETRRSQIPDQLSALRREFSADCSQDLQDSDAIIREHLRAADAHLDAARTALRTTPDQAIDDAEAARDDLSAAEAAVAAVGDRLRLLREVRADPAATEARVRFRLRDAQHFAVNNALVDEWGSVLDAQADRISRARGVLDRVHPDYWSYLTQLRAVDHRIVEIVDRMRGQVAAR</sequence>
<dbReference type="AlphaFoldDB" id="A0A3N4GRC9"/>
<dbReference type="OrthoDB" id="3569687at2"/>
<dbReference type="RefSeq" id="WP_123927134.1">
    <property type="nucleotide sequence ID" value="NZ_JBPSDP010000004.1"/>
</dbReference>
<comment type="caution">
    <text evidence="1">The sequence shown here is derived from an EMBL/GenBank/DDBJ whole genome shotgun (WGS) entry which is preliminary data.</text>
</comment>
<protein>
    <recommendedName>
        <fullName evidence="3">Molecular chaperone DnaJ</fullName>
    </recommendedName>
</protein>
<keyword evidence="2" id="KW-1185">Reference proteome</keyword>
<dbReference type="EMBL" id="RKMH01000004">
    <property type="protein sequence ID" value="RPA64795.1"/>
    <property type="molecule type" value="Genomic_DNA"/>
</dbReference>
<organism evidence="1 2">
    <name type="scientific">Gordonia oryzae</name>
    <dbReference type="NCBI Taxonomy" id="2487349"/>
    <lineage>
        <taxon>Bacteria</taxon>
        <taxon>Bacillati</taxon>
        <taxon>Actinomycetota</taxon>
        <taxon>Actinomycetes</taxon>
        <taxon>Mycobacteriales</taxon>
        <taxon>Gordoniaceae</taxon>
        <taxon>Gordonia</taxon>
    </lineage>
</organism>
<reference evidence="1 2" key="1">
    <citation type="submission" date="2018-11" db="EMBL/GenBank/DDBJ databases">
        <title>Draft genome sequence of Gordonia sp. RS15-1S isolated from rice stems.</title>
        <authorList>
            <person name="Muangham S."/>
        </authorList>
    </citation>
    <scope>NUCLEOTIDE SEQUENCE [LARGE SCALE GENOMIC DNA]</scope>
    <source>
        <strain evidence="1 2">RS15-1S</strain>
    </source>
</reference>
<accession>A0A3N4GRC9</accession>
<evidence type="ECO:0000313" key="1">
    <source>
        <dbReference type="EMBL" id="RPA64795.1"/>
    </source>
</evidence>
<name>A0A3N4GRC9_9ACTN</name>
<proteinExistence type="predicted"/>
<dbReference type="Proteomes" id="UP000267536">
    <property type="component" value="Unassembled WGS sequence"/>
</dbReference>
<gene>
    <name evidence="1" type="ORF">EF294_06695</name>
</gene>